<dbReference type="RefSeq" id="WP_078922920.1">
    <property type="nucleotide sequence ID" value="NZ_JBATRB010000029.1"/>
</dbReference>
<dbReference type="SUPFAM" id="SSF52540">
    <property type="entry name" value="P-loop containing nucleoside triphosphate hydrolases"/>
    <property type="match status" value="1"/>
</dbReference>
<keyword evidence="4" id="KW-1133">Transmembrane helix</keyword>
<gene>
    <name evidence="7" type="ORF">SAMN02745130_02448</name>
</gene>
<dbReference type="GO" id="GO:0017095">
    <property type="term" value="F:heparan sulfate 6-sulfotransferase activity"/>
    <property type="evidence" value="ECO:0007669"/>
    <property type="project" value="TreeGrafter"/>
</dbReference>
<keyword evidence="2 7" id="KW-0808">Transferase</keyword>
<name>A0A1T4X2P4_9GAMM</name>
<comment type="subcellular location">
    <subcellularLocation>
        <location evidence="1">Membrane</location>
        <topology evidence="1">Single-pass membrane protein</topology>
    </subcellularLocation>
</comment>
<dbReference type="STRING" id="92487.SAMN02745130_02448"/>
<evidence type="ECO:0000313" key="8">
    <source>
        <dbReference type="Proteomes" id="UP000190460"/>
    </source>
</evidence>
<dbReference type="PANTHER" id="PTHR12812:SF0">
    <property type="entry name" value="HEPARAN-SULFATE 6-O-SULFOTRANSFERASE"/>
    <property type="match status" value="1"/>
</dbReference>
<dbReference type="Gene3D" id="3.40.50.300">
    <property type="entry name" value="P-loop containing nucleotide triphosphate hydrolases"/>
    <property type="match status" value="2"/>
</dbReference>
<keyword evidence="6" id="KW-0325">Glycoprotein</keyword>
<sequence length="318" mass="36898">MARLPLENAYLFVHIPKTAGTSFRDSLERIFGEGLYCDYGLDEATTSPAVIEYIHKRKAYPEFGAFLAEQKQLICLSGHYPIKKYGPFFYSKHIIMFVRDPIQRTISQYEHIRRVEGATESLESFCSKPAHMNLQTRNIGRMPFSLIGFIGLQEFYRESLQLLRSQLGLQVQESFLNINEQRPAVKYQPDSELLALLEKNNEQDLMLYKKLNALFKQRYELFTKGQPYMHGVANVLSNNRLTGWVFNPSSEEPVEVTLWVNGKEQGQALANDYRHMLREWNVNRQAYVGFEFSVKNLSTHDHIECRVSETNQLLPTLN</sequence>
<evidence type="ECO:0000256" key="1">
    <source>
        <dbReference type="ARBA" id="ARBA00004167"/>
    </source>
</evidence>
<evidence type="ECO:0000256" key="4">
    <source>
        <dbReference type="ARBA" id="ARBA00022989"/>
    </source>
</evidence>
<dbReference type="Pfam" id="PF03567">
    <property type="entry name" value="Sulfotransfer_2"/>
    <property type="match status" value="1"/>
</dbReference>
<evidence type="ECO:0000256" key="2">
    <source>
        <dbReference type="ARBA" id="ARBA00022679"/>
    </source>
</evidence>
<evidence type="ECO:0000256" key="5">
    <source>
        <dbReference type="ARBA" id="ARBA00023136"/>
    </source>
</evidence>
<evidence type="ECO:0000256" key="3">
    <source>
        <dbReference type="ARBA" id="ARBA00022692"/>
    </source>
</evidence>
<reference evidence="7 8" key="1">
    <citation type="submission" date="2017-02" db="EMBL/GenBank/DDBJ databases">
        <authorList>
            <person name="Peterson S.W."/>
        </authorList>
    </citation>
    <scope>NUCLEOTIDE SEQUENCE [LARGE SCALE GENOMIC DNA]</scope>
    <source>
        <strain evidence="7 8">ATCC 49788</strain>
    </source>
</reference>
<evidence type="ECO:0000313" key="7">
    <source>
        <dbReference type="EMBL" id="SKA83903.1"/>
    </source>
</evidence>
<organism evidence="7 8">
    <name type="scientific">Thiothrix eikelboomii</name>
    <dbReference type="NCBI Taxonomy" id="92487"/>
    <lineage>
        <taxon>Bacteria</taxon>
        <taxon>Pseudomonadati</taxon>
        <taxon>Pseudomonadota</taxon>
        <taxon>Gammaproteobacteria</taxon>
        <taxon>Thiotrichales</taxon>
        <taxon>Thiotrichaceae</taxon>
        <taxon>Thiothrix</taxon>
    </lineage>
</organism>
<dbReference type="AlphaFoldDB" id="A0A1T4X2P4"/>
<dbReference type="PANTHER" id="PTHR12812">
    <property type="entry name" value="HEPARAN SULFATE 6-O-SULFOTRANSFERASE 3"/>
    <property type="match status" value="1"/>
</dbReference>
<proteinExistence type="predicted"/>
<keyword evidence="3" id="KW-0812">Transmembrane</keyword>
<keyword evidence="8" id="KW-1185">Reference proteome</keyword>
<dbReference type="InterPro" id="IPR027417">
    <property type="entry name" value="P-loop_NTPase"/>
</dbReference>
<protein>
    <submittedName>
        <fullName evidence="7">Sulfotransferase family protein</fullName>
    </submittedName>
</protein>
<dbReference type="GO" id="GO:0016020">
    <property type="term" value="C:membrane"/>
    <property type="evidence" value="ECO:0007669"/>
    <property type="project" value="UniProtKB-SubCell"/>
</dbReference>
<dbReference type="Proteomes" id="UP000190460">
    <property type="component" value="Unassembled WGS sequence"/>
</dbReference>
<dbReference type="InterPro" id="IPR010635">
    <property type="entry name" value="Heparan_SO4-6-sulfoTrfase"/>
</dbReference>
<dbReference type="EMBL" id="FUYB01000012">
    <property type="protein sequence ID" value="SKA83903.1"/>
    <property type="molecule type" value="Genomic_DNA"/>
</dbReference>
<accession>A0A1T4X2P4</accession>
<keyword evidence="5" id="KW-0472">Membrane</keyword>
<dbReference type="InterPro" id="IPR005331">
    <property type="entry name" value="Sulfotransferase"/>
</dbReference>
<evidence type="ECO:0000256" key="6">
    <source>
        <dbReference type="ARBA" id="ARBA00023180"/>
    </source>
</evidence>